<feature type="region of interest" description="Disordered" evidence="1">
    <location>
        <begin position="555"/>
        <end position="612"/>
    </location>
</feature>
<feature type="region of interest" description="Disordered" evidence="1">
    <location>
        <begin position="193"/>
        <end position="217"/>
    </location>
</feature>
<comment type="caution">
    <text evidence="2">The sequence shown here is derived from an EMBL/GenBank/DDBJ whole genome shotgun (WGS) entry which is preliminary data.</text>
</comment>
<dbReference type="EMBL" id="JAGPUO010000006">
    <property type="protein sequence ID" value="KAG5662145.1"/>
    <property type="molecule type" value="Genomic_DNA"/>
</dbReference>
<dbReference type="AlphaFoldDB" id="A0A9P7KV04"/>
<proteinExistence type="predicted"/>
<reference evidence="2" key="1">
    <citation type="submission" date="2021-04" db="EMBL/GenBank/DDBJ databases">
        <title>Draft genome of Fusarium avenaceum strain F156N33, isolated from an atmospheric sample in Virginia.</title>
        <authorList>
            <person name="Yang S."/>
            <person name="Vinatzer B.A."/>
            <person name="Coleman J."/>
        </authorList>
    </citation>
    <scope>NUCLEOTIDE SEQUENCE</scope>
    <source>
        <strain evidence="2">F156N33</strain>
    </source>
</reference>
<name>A0A9P7KV04_9HYPO</name>
<evidence type="ECO:0000256" key="1">
    <source>
        <dbReference type="SAM" id="MobiDB-lite"/>
    </source>
</evidence>
<organism evidence="2 3">
    <name type="scientific">Fusarium avenaceum</name>
    <dbReference type="NCBI Taxonomy" id="40199"/>
    <lineage>
        <taxon>Eukaryota</taxon>
        <taxon>Fungi</taxon>
        <taxon>Dikarya</taxon>
        <taxon>Ascomycota</taxon>
        <taxon>Pezizomycotina</taxon>
        <taxon>Sordariomycetes</taxon>
        <taxon>Hypocreomycetidae</taxon>
        <taxon>Hypocreales</taxon>
        <taxon>Nectriaceae</taxon>
        <taxon>Fusarium</taxon>
        <taxon>Fusarium tricinctum species complex</taxon>
    </lineage>
</organism>
<dbReference type="Proteomes" id="UP000782241">
    <property type="component" value="Unassembled WGS sequence"/>
</dbReference>
<evidence type="ECO:0000313" key="2">
    <source>
        <dbReference type="EMBL" id="KAG5662145.1"/>
    </source>
</evidence>
<feature type="compositionally biased region" description="Polar residues" evidence="1">
    <location>
        <begin position="193"/>
        <end position="208"/>
    </location>
</feature>
<keyword evidence="3" id="KW-1185">Reference proteome</keyword>
<feature type="region of interest" description="Disordered" evidence="1">
    <location>
        <begin position="106"/>
        <end position="170"/>
    </location>
</feature>
<sequence>MGGKAFAHVTPPLLTPRMSKEVYLAAKNQVVRALSKGFDWIDSPSEGPGKEDYGDIDIIVTQFKDPRPSKEELLGHINYLLGSEYQINSKGDEISGNFAIPWPADFPYPPGYEEDKPDDDTSPHVATSSVAGPSTPKTAPKSHLESSPNDDFESSPKTPFPSPKQPSPRTLEARAKAFFESGIWTRHIRVSSVITQPKRQSSQGSAPTTLDGGEKRRFSWIPRSKAPFIPRNCSYNTLTKALENANEALRKKNQSSPSTPDKPSNVPIKRKQRLYIQVDVTYCFDVRQAKYMRFFQSHGDIWQILGSTIRPMGLTVDNVGLWIRVPEIERLNKNQAKVWLTSKPTFILKFIGVSIPQYYRPFQSIEAMFEYVAKSPMFSVPPKDDKEDKEDKDVDLATMTHNDRKRMSARPVYRKWVTEFKPRCREQGLYSESVYTRETVKEKAFREFTIETEYHERLRKYIYQEQKKAIRKQIKAALPIGNGNGDPDQQALSRRGLTIKAMSEILIDEVDETIYGIVAPRALLEPNGTYNMDKVSAFITDKLENVSAAALKREEKMSKRREAHKEIKARLVEQARMKREKEAKEQRDEAEKQKRDLEAKIQLEAETYPDFD</sequence>
<feature type="compositionally biased region" description="Polar residues" evidence="1">
    <location>
        <begin position="124"/>
        <end position="137"/>
    </location>
</feature>
<evidence type="ECO:0000313" key="3">
    <source>
        <dbReference type="Proteomes" id="UP000782241"/>
    </source>
</evidence>
<protein>
    <submittedName>
        <fullName evidence="2">Uncharacterized protein</fullName>
    </submittedName>
</protein>
<feature type="compositionally biased region" description="Basic and acidic residues" evidence="1">
    <location>
        <begin position="563"/>
        <end position="603"/>
    </location>
</feature>
<gene>
    <name evidence="2" type="ORF">KAF25_004384</name>
</gene>
<accession>A0A9P7KV04</accession>